<dbReference type="Proteomes" id="UP000286931">
    <property type="component" value="Unassembled WGS sequence"/>
</dbReference>
<feature type="domain" description="HTH crp-type" evidence="1">
    <location>
        <begin position="23"/>
        <end position="74"/>
    </location>
</feature>
<sequence>MLYSSTALWSILPDLDLPPATMRVLARLQAVQQPGGLIVESQVDIASALGLSQVTVSRSMRTLRDRNLVIGSRGSKRLHPLIAGYASSEDYERAAIEAVRRDDIPDITVPLYVQPPPRVGHAPPLSAVS</sequence>
<accession>A0A401YYL6</accession>
<dbReference type="GO" id="GO:0006355">
    <property type="term" value="P:regulation of DNA-templated transcription"/>
    <property type="evidence" value="ECO:0007669"/>
    <property type="project" value="InterPro"/>
</dbReference>
<name>A0A401YYL6_9ACTN</name>
<protein>
    <recommendedName>
        <fullName evidence="1">HTH crp-type domain-containing protein</fullName>
    </recommendedName>
</protein>
<dbReference type="GO" id="GO:0003677">
    <property type="term" value="F:DNA binding"/>
    <property type="evidence" value="ECO:0007669"/>
    <property type="project" value="InterPro"/>
</dbReference>
<dbReference type="RefSeq" id="WP_371863097.1">
    <property type="nucleotide sequence ID" value="NZ_BIFH01000034.1"/>
</dbReference>
<proteinExistence type="predicted"/>
<evidence type="ECO:0000259" key="1">
    <source>
        <dbReference type="Pfam" id="PF13545"/>
    </source>
</evidence>
<evidence type="ECO:0000313" key="3">
    <source>
        <dbReference type="Proteomes" id="UP000286931"/>
    </source>
</evidence>
<dbReference type="Pfam" id="PF13545">
    <property type="entry name" value="HTH_Crp_2"/>
    <property type="match status" value="1"/>
</dbReference>
<dbReference type="SUPFAM" id="SSF46785">
    <property type="entry name" value="Winged helix' DNA-binding domain"/>
    <property type="match status" value="1"/>
</dbReference>
<dbReference type="EMBL" id="BIFH01000034">
    <property type="protein sequence ID" value="GCD99678.1"/>
    <property type="molecule type" value="Genomic_DNA"/>
</dbReference>
<dbReference type="InterPro" id="IPR036388">
    <property type="entry name" value="WH-like_DNA-bd_sf"/>
</dbReference>
<dbReference type="AlphaFoldDB" id="A0A401YYL6"/>
<dbReference type="Gene3D" id="1.10.10.10">
    <property type="entry name" value="Winged helix-like DNA-binding domain superfamily/Winged helix DNA-binding domain"/>
    <property type="match status" value="1"/>
</dbReference>
<evidence type="ECO:0000313" key="2">
    <source>
        <dbReference type="EMBL" id="GCD99678.1"/>
    </source>
</evidence>
<gene>
    <name evidence="2" type="ORF">EHYA_07400</name>
</gene>
<dbReference type="InterPro" id="IPR012318">
    <property type="entry name" value="HTH_CRP"/>
</dbReference>
<keyword evidence="3" id="KW-1185">Reference proteome</keyword>
<organism evidence="2 3">
    <name type="scientific">Embleya hyalina</name>
    <dbReference type="NCBI Taxonomy" id="516124"/>
    <lineage>
        <taxon>Bacteria</taxon>
        <taxon>Bacillati</taxon>
        <taxon>Actinomycetota</taxon>
        <taxon>Actinomycetes</taxon>
        <taxon>Kitasatosporales</taxon>
        <taxon>Streptomycetaceae</taxon>
        <taxon>Embleya</taxon>
    </lineage>
</organism>
<comment type="caution">
    <text evidence="2">The sequence shown here is derived from an EMBL/GenBank/DDBJ whole genome shotgun (WGS) entry which is preliminary data.</text>
</comment>
<reference evidence="2 3" key="1">
    <citation type="submission" date="2018-12" db="EMBL/GenBank/DDBJ databases">
        <title>Draft genome sequence of Embleya hyalina NBRC 13850T.</title>
        <authorList>
            <person name="Komaki H."/>
            <person name="Hosoyama A."/>
            <person name="Kimura A."/>
            <person name="Ichikawa N."/>
            <person name="Tamura T."/>
        </authorList>
    </citation>
    <scope>NUCLEOTIDE SEQUENCE [LARGE SCALE GENOMIC DNA]</scope>
    <source>
        <strain evidence="2 3">NBRC 13850</strain>
    </source>
</reference>
<dbReference type="InterPro" id="IPR036390">
    <property type="entry name" value="WH_DNA-bd_sf"/>
</dbReference>